<gene>
    <name evidence="1" type="ORF">MNBD_DELTA03-929</name>
</gene>
<accession>A0A3B0UXU1</accession>
<dbReference type="AlphaFoldDB" id="A0A3B0UXU1"/>
<feature type="non-terminal residue" evidence="1">
    <location>
        <position position="1"/>
    </location>
</feature>
<sequence>KGRNLKLDRTNLGNLFHTDAVYMSKYNNLNYFFAGGWSRTVGEGVDEMGTGLLTSWWDQPTTKDGYSFYTGLRYDLPNQPFKVGLEYNHGTKNWIALTPGNDDLYASKLATRGDVIEAYTIWDIPAGEKISRFSKAFIRLGYQYYKYDYTGSGFWLGAPVKIDDVAKDPLSAQFYAPVDHMSQFYLSLEAWF</sequence>
<evidence type="ECO:0000313" key="1">
    <source>
        <dbReference type="EMBL" id="VAW36075.1"/>
    </source>
</evidence>
<organism evidence="1">
    <name type="scientific">hydrothermal vent metagenome</name>
    <dbReference type="NCBI Taxonomy" id="652676"/>
    <lineage>
        <taxon>unclassified sequences</taxon>
        <taxon>metagenomes</taxon>
        <taxon>ecological metagenomes</taxon>
    </lineage>
</organism>
<dbReference type="Pfam" id="PF11853">
    <property type="entry name" value="DUF3373"/>
    <property type="match status" value="1"/>
</dbReference>
<proteinExistence type="predicted"/>
<protein>
    <submittedName>
        <fullName evidence="1">Uncharacterized protein</fullName>
    </submittedName>
</protein>
<reference evidence="1" key="1">
    <citation type="submission" date="2018-06" db="EMBL/GenBank/DDBJ databases">
        <authorList>
            <person name="Zhirakovskaya E."/>
        </authorList>
    </citation>
    <scope>NUCLEOTIDE SEQUENCE</scope>
</reference>
<dbReference type="InterPro" id="IPR021803">
    <property type="entry name" value="DUF3373"/>
</dbReference>
<dbReference type="EMBL" id="UOEX01000152">
    <property type="protein sequence ID" value="VAW36075.1"/>
    <property type="molecule type" value="Genomic_DNA"/>
</dbReference>
<name>A0A3B0UXU1_9ZZZZ</name>